<evidence type="ECO:0000256" key="1">
    <source>
        <dbReference type="SAM" id="MobiDB-lite"/>
    </source>
</evidence>
<comment type="caution">
    <text evidence="2">The sequence shown here is derived from an EMBL/GenBank/DDBJ whole genome shotgun (WGS) entry which is preliminary data.</text>
</comment>
<reference evidence="2 3" key="1">
    <citation type="journal article" date="2023" name="Plants (Basel)">
        <title>Bridging the Gap: Combining Genomics and Transcriptomics Approaches to Understand Stylosanthes scabra, an Orphan Legume from the Brazilian Caatinga.</title>
        <authorList>
            <person name="Ferreira-Neto J.R.C."/>
            <person name="da Silva M.D."/>
            <person name="Binneck E."/>
            <person name="de Melo N.F."/>
            <person name="da Silva R.H."/>
            <person name="de Melo A.L.T.M."/>
            <person name="Pandolfi V."/>
            <person name="Bustamante F.O."/>
            <person name="Brasileiro-Vidal A.C."/>
            <person name="Benko-Iseppon A.M."/>
        </authorList>
    </citation>
    <scope>NUCLEOTIDE SEQUENCE [LARGE SCALE GENOMIC DNA]</scope>
    <source>
        <tissue evidence="2">Leaves</tissue>
    </source>
</reference>
<proteinExistence type="predicted"/>
<dbReference type="Proteomes" id="UP001341840">
    <property type="component" value="Unassembled WGS sequence"/>
</dbReference>
<keyword evidence="3" id="KW-1185">Reference proteome</keyword>
<sequence>MRRTARICVEGKLNAQDIQNPHLCVSKHMRGSMASSEDHKSHAYAWSPTHMRGKQRKHATRHKLPNRRQDRRVTRQSGVLLAPSSFLCIRVACSTSIPSATRHQKEGYW</sequence>
<dbReference type="EMBL" id="JASCZI010158449">
    <property type="protein sequence ID" value="MED6178889.1"/>
    <property type="molecule type" value="Genomic_DNA"/>
</dbReference>
<gene>
    <name evidence="2" type="ORF">PIB30_111811</name>
</gene>
<feature type="non-terminal residue" evidence="2">
    <location>
        <position position="109"/>
    </location>
</feature>
<evidence type="ECO:0000313" key="2">
    <source>
        <dbReference type="EMBL" id="MED6178889.1"/>
    </source>
</evidence>
<protein>
    <submittedName>
        <fullName evidence="2">Uncharacterized protein</fullName>
    </submittedName>
</protein>
<feature type="compositionally biased region" description="Basic residues" evidence="1">
    <location>
        <begin position="51"/>
        <end position="66"/>
    </location>
</feature>
<organism evidence="2 3">
    <name type="scientific">Stylosanthes scabra</name>
    <dbReference type="NCBI Taxonomy" id="79078"/>
    <lineage>
        <taxon>Eukaryota</taxon>
        <taxon>Viridiplantae</taxon>
        <taxon>Streptophyta</taxon>
        <taxon>Embryophyta</taxon>
        <taxon>Tracheophyta</taxon>
        <taxon>Spermatophyta</taxon>
        <taxon>Magnoliopsida</taxon>
        <taxon>eudicotyledons</taxon>
        <taxon>Gunneridae</taxon>
        <taxon>Pentapetalae</taxon>
        <taxon>rosids</taxon>
        <taxon>fabids</taxon>
        <taxon>Fabales</taxon>
        <taxon>Fabaceae</taxon>
        <taxon>Papilionoideae</taxon>
        <taxon>50 kb inversion clade</taxon>
        <taxon>dalbergioids sensu lato</taxon>
        <taxon>Dalbergieae</taxon>
        <taxon>Pterocarpus clade</taxon>
        <taxon>Stylosanthes</taxon>
    </lineage>
</organism>
<evidence type="ECO:0000313" key="3">
    <source>
        <dbReference type="Proteomes" id="UP001341840"/>
    </source>
</evidence>
<accession>A0ABU6W0N8</accession>
<feature type="region of interest" description="Disordered" evidence="1">
    <location>
        <begin position="34"/>
        <end position="76"/>
    </location>
</feature>
<name>A0ABU6W0N8_9FABA</name>